<dbReference type="Pfam" id="PF10025">
    <property type="entry name" value="DUF2267"/>
    <property type="match status" value="1"/>
</dbReference>
<dbReference type="InterPro" id="IPR038282">
    <property type="entry name" value="DUF2267_sf"/>
</dbReference>
<protein>
    <submittedName>
        <fullName evidence="1">DUF2267 domain-containing protein</fullName>
    </submittedName>
</protein>
<keyword evidence="2" id="KW-1185">Reference proteome</keyword>
<dbReference type="EMBL" id="CP094358">
    <property type="protein sequence ID" value="UOB17924.1"/>
    <property type="molecule type" value="Genomic_DNA"/>
</dbReference>
<name>A0A9E6ZLD9_9FLAO</name>
<dbReference type="AlphaFoldDB" id="A0A9E6ZLD9"/>
<dbReference type="RefSeq" id="WP_255843746.1">
    <property type="nucleotide sequence ID" value="NZ_CP094358.1"/>
</dbReference>
<sequence>MALNFNEFAKEGNTFMKEYTKKLNLLDNTQKGGRILSSILHALREIISVDESLQLISQFPMFLKAVYVNGWTGKNKKRRVKNMEDFIRLIKEYNGVTAEYDFGDDDSTENYIYSTFMMLRKYVSLGELEDIRTELPKDLKSMVYHNVMF</sequence>
<dbReference type="InterPro" id="IPR018727">
    <property type="entry name" value="DUF2267"/>
</dbReference>
<organism evidence="1 2">
    <name type="scientific">Abyssalbus ytuae</name>
    <dbReference type="NCBI Taxonomy" id="2926907"/>
    <lineage>
        <taxon>Bacteria</taxon>
        <taxon>Pseudomonadati</taxon>
        <taxon>Bacteroidota</taxon>
        <taxon>Flavobacteriia</taxon>
        <taxon>Flavobacteriales</taxon>
        <taxon>Flavobacteriaceae</taxon>
        <taxon>Abyssalbus</taxon>
    </lineage>
</organism>
<evidence type="ECO:0000313" key="2">
    <source>
        <dbReference type="Proteomes" id="UP000831290"/>
    </source>
</evidence>
<dbReference type="Proteomes" id="UP000831290">
    <property type="component" value="Chromosome"/>
</dbReference>
<evidence type="ECO:0000313" key="1">
    <source>
        <dbReference type="EMBL" id="UOB17924.1"/>
    </source>
</evidence>
<gene>
    <name evidence="1" type="ORF">MQE35_01175</name>
</gene>
<reference evidence="1" key="1">
    <citation type="submission" date="2022-03" db="EMBL/GenBank/DDBJ databases">
        <title>Description of Abyssus ytuae gen. nov., sp. nov., a novel member of the family Flavobacteriaceae isolated from the sediment of Mariana Trench.</title>
        <authorList>
            <person name="Zhang J."/>
            <person name="Xu X."/>
        </authorList>
    </citation>
    <scope>NUCLEOTIDE SEQUENCE</scope>
    <source>
        <strain evidence="1">MT3330</strain>
    </source>
</reference>
<dbReference type="KEGG" id="fbm:MQE35_01175"/>
<dbReference type="Gene3D" id="1.10.490.110">
    <property type="entry name" value="Uncharacterized conserved protein DUF2267"/>
    <property type="match status" value="1"/>
</dbReference>
<proteinExistence type="predicted"/>
<accession>A0A9E6ZLD9</accession>